<dbReference type="Gene3D" id="2.120.10.30">
    <property type="entry name" value="TolB, C-terminal domain"/>
    <property type="match status" value="4"/>
</dbReference>
<comment type="cofactor">
    <cofactor evidence="4">
        <name>Mg(2+)</name>
        <dbReference type="ChEBI" id="CHEBI:18420"/>
    </cofactor>
</comment>
<keyword evidence="12" id="KW-0106">Calcium</keyword>
<dbReference type="Proteomes" id="UP000292052">
    <property type="component" value="Unassembled WGS sequence"/>
</dbReference>
<comment type="cofactor">
    <cofactor evidence="15">
        <name>Zn(2+)</name>
        <dbReference type="ChEBI" id="CHEBI:29105"/>
    </cofactor>
    <text evidence="15">Binds 1 divalent metal cation per subunit.</text>
</comment>
<evidence type="ECO:0000256" key="4">
    <source>
        <dbReference type="ARBA" id="ARBA00001946"/>
    </source>
</evidence>
<evidence type="ECO:0000256" key="14">
    <source>
        <dbReference type="PIRSR" id="PIRSR605511-1"/>
    </source>
</evidence>
<feature type="binding site" evidence="15">
    <location>
        <position position="214"/>
    </location>
    <ligand>
        <name>a divalent metal cation</name>
        <dbReference type="ChEBI" id="CHEBI:60240"/>
    </ligand>
</feature>
<comment type="similarity">
    <text evidence="6">Belongs to the SMP-30/CGR1 family.</text>
</comment>
<evidence type="ECO:0000256" key="10">
    <source>
        <dbReference type="ARBA" id="ARBA00022723"/>
    </source>
</evidence>
<dbReference type="InterPro" id="IPR005511">
    <property type="entry name" value="SMP-30"/>
</dbReference>
<dbReference type="EC" id="3.1.1.17" evidence="7"/>
<dbReference type="InterPro" id="IPR011042">
    <property type="entry name" value="6-blade_b-propeller_TolB-like"/>
</dbReference>
<keyword evidence="15" id="KW-0862">Zinc</keyword>
<feature type="domain" description="SMP-30/Gluconolactonase/LRE-like region" evidence="16">
    <location>
        <begin position="322"/>
        <end position="566"/>
    </location>
</feature>
<dbReference type="PRINTS" id="PR01790">
    <property type="entry name" value="SMP30FAMILY"/>
</dbReference>
<feature type="active site" description="Proton donor/acceptor" evidence="14">
    <location>
        <position position="214"/>
    </location>
</feature>
<dbReference type="PANTHER" id="PTHR10907:SF66">
    <property type="entry name" value="MIP34848P1-RELATED"/>
    <property type="match status" value="1"/>
</dbReference>
<dbReference type="GO" id="GO:0005509">
    <property type="term" value="F:calcium ion binding"/>
    <property type="evidence" value="ECO:0007669"/>
    <property type="project" value="TreeGrafter"/>
</dbReference>
<dbReference type="SUPFAM" id="SSF63829">
    <property type="entry name" value="Calcium-dependent phosphotriesterase"/>
    <property type="match status" value="4"/>
</dbReference>
<comment type="subcellular location">
    <subcellularLocation>
        <location evidence="5">Cytoplasm</location>
    </subcellularLocation>
</comment>
<reference evidence="17 18" key="1">
    <citation type="submission" date="2017-03" db="EMBL/GenBank/DDBJ databases">
        <title>Genome of the blue death feigning beetle - Asbolus verrucosus.</title>
        <authorList>
            <person name="Rider S.D."/>
        </authorList>
    </citation>
    <scope>NUCLEOTIDE SEQUENCE [LARGE SCALE GENOMIC DNA]</scope>
    <source>
        <strain evidence="17">Butters</strain>
        <tissue evidence="17">Head and leg muscle</tissue>
    </source>
</reference>
<evidence type="ECO:0000256" key="2">
    <source>
        <dbReference type="ARBA" id="ARBA00001913"/>
    </source>
</evidence>
<evidence type="ECO:0000256" key="3">
    <source>
        <dbReference type="ARBA" id="ARBA00001936"/>
    </source>
</evidence>
<keyword evidence="11" id="KW-0378">Hydrolase</keyword>
<feature type="domain" description="SMP-30/Gluconolactonase/LRE-like region" evidence="16">
    <location>
        <begin position="14"/>
        <end position="274"/>
    </location>
</feature>
<dbReference type="InterPro" id="IPR013658">
    <property type="entry name" value="SGL"/>
</dbReference>
<evidence type="ECO:0000259" key="16">
    <source>
        <dbReference type="Pfam" id="PF08450"/>
    </source>
</evidence>
<comment type="caution">
    <text evidence="17">The sequence shown here is derived from an EMBL/GenBank/DDBJ whole genome shotgun (WGS) entry which is preliminary data.</text>
</comment>
<evidence type="ECO:0000256" key="1">
    <source>
        <dbReference type="ARBA" id="ARBA00001589"/>
    </source>
</evidence>
<dbReference type="OrthoDB" id="423498at2759"/>
<dbReference type="GO" id="GO:0004341">
    <property type="term" value="F:gluconolactonase activity"/>
    <property type="evidence" value="ECO:0007669"/>
    <property type="project" value="UniProtKB-EC"/>
</dbReference>
<protein>
    <recommendedName>
        <fullName evidence="8">Regucalcin</fullName>
        <ecNumber evidence="7">3.1.1.17</ecNumber>
    </recommendedName>
    <alternativeName>
        <fullName evidence="13">Gluconolactonase</fullName>
    </alternativeName>
</protein>
<dbReference type="AlphaFoldDB" id="A0A482VWB7"/>
<dbReference type="PANTHER" id="PTHR10907">
    <property type="entry name" value="REGUCALCIN"/>
    <property type="match status" value="1"/>
</dbReference>
<feature type="binding site" evidence="15">
    <location>
        <position position="162"/>
    </location>
    <ligand>
        <name>a divalent metal cation</name>
        <dbReference type="ChEBI" id="CHEBI:60240"/>
    </ligand>
</feature>
<feature type="binding site" evidence="15">
    <location>
        <position position="111"/>
    </location>
    <ligand>
        <name>substrate</name>
    </ligand>
</feature>
<comment type="catalytic activity">
    <reaction evidence="1">
        <text>D-glucono-1,5-lactone + H2O = D-gluconate + H(+)</text>
        <dbReference type="Rhea" id="RHEA:10440"/>
        <dbReference type="ChEBI" id="CHEBI:15377"/>
        <dbReference type="ChEBI" id="CHEBI:15378"/>
        <dbReference type="ChEBI" id="CHEBI:16217"/>
        <dbReference type="ChEBI" id="CHEBI:18391"/>
        <dbReference type="EC" id="3.1.1.17"/>
    </reaction>
</comment>
<dbReference type="FunFam" id="2.120.10.30:FF:000027">
    <property type="entry name" value="Regucalcin homologue"/>
    <property type="match status" value="1"/>
</dbReference>
<dbReference type="GO" id="GO:0019853">
    <property type="term" value="P:L-ascorbic acid biosynthetic process"/>
    <property type="evidence" value="ECO:0007669"/>
    <property type="project" value="TreeGrafter"/>
</dbReference>
<dbReference type="STRING" id="1661398.A0A482VWB7"/>
<keyword evidence="10 15" id="KW-0479">Metal-binding</keyword>
<gene>
    <name evidence="17" type="ORF">BDFB_009386</name>
</gene>
<evidence type="ECO:0000256" key="11">
    <source>
        <dbReference type="ARBA" id="ARBA00022801"/>
    </source>
</evidence>
<keyword evidence="9" id="KW-0963">Cytoplasm</keyword>
<feature type="binding site" evidence="15">
    <location>
        <position position="109"/>
    </location>
    <ligand>
        <name>substrate</name>
    </ligand>
</feature>
<keyword evidence="18" id="KW-1185">Reference proteome</keyword>
<evidence type="ECO:0000313" key="18">
    <source>
        <dbReference type="Proteomes" id="UP000292052"/>
    </source>
</evidence>
<dbReference type="GO" id="GO:0005737">
    <property type="term" value="C:cytoplasm"/>
    <property type="evidence" value="ECO:0007669"/>
    <property type="project" value="UniProtKB-SubCell"/>
</dbReference>
<organism evidence="17 18">
    <name type="scientific">Asbolus verrucosus</name>
    <name type="common">Desert ironclad beetle</name>
    <dbReference type="NCBI Taxonomy" id="1661398"/>
    <lineage>
        <taxon>Eukaryota</taxon>
        <taxon>Metazoa</taxon>
        <taxon>Ecdysozoa</taxon>
        <taxon>Arthropoda</taxon>
        <taxon>Hexapoda</taxon>
        <taxon>Insecta</taxon>
        <taxon>Pterygota</taxon>
        <taxon>Neoptera</taxon>
        <taxon>Endopterygota</taxon>
        <taxon>Coleoptera</taxon>
        <taxon>Polyphaga</taxon>
        <taxon>Cucujiformia</taxon>
        <taxon>Tenebrionidae</taxon>
        <taxon>Pimeliinae</taxon>
        <taxon>Asbolus</taxon>
    </lineage>
</organism>
<evidence type="ECO:0000256" key="15">
    <source>
        <dbReference type="PIRSR" id="PIRSR605511-2"/>
    </source>
</evidence>
<evidence type="ECO:0000256" key="12">
    <source>
        <dbReference type="ARBA" id="ARBA00022837"/>
    </source>
</evidence>
<proteinExistence type="inferred from homology"/>
<evidence type="ECO:0000256" key="8">
    <source>
        <dbReference type="ARBA" id="ARBA00016808"/>
    </source>
</evidence>
<evidence type="ECO:0000256" key="5">
    <source>
        <dbReference type="ARBA" id="ARBA00004496"/>
    </source>
</evidence>
<dbReference type="Pfam" id="PF08450">
    <property type="entry name" value="SGL"/>
    <property type="match status" value="4"/>
</dbReference>
<feature type="domain" description="SMP-30/Gluconolactonase/LRE-like region" evidence="16">
    <location>
        <begin position="627"/>
        <end position="764"/>
    </location>
</feature>
<evidence type="ECO:0000256" key="7">
    <source>
        <dbReference type="ARBA" id="ARBA00013227"/>
    </source>
</evidence>
<name>A0A482VWB7_ASBVE</name>
<feature type="binding site" evidence="15">
    <location>
        <position position="16"/>
    </location>
    <ligand>
        <name>a divalent metal cation</name>
        <dbReference type="ChEBI" id="CHEBI:60240"/>
    </ligand>
</feature>
<accession>A0A482VWB7</accession>
<evidence type="ECO:0000256" key="9">
    <source>
        <dbReference type="ARBA" id="ARBA00022490"/>
    </source>
</evidence>
<sequence>MAPKVERIIDSVELGEGPHWDVESQSLYFVDIYGKAIHRYIPATKKHTKAVIGTNHVSFIIPVEGQKNKFLLGIGRDLAVVTWDGESEKVSNVEKIYEVDNTPETLNNRFNDAKCDASGRLWAGTMGAQPVNGYVEPHKGRLISMGPKNQITTHLTKVGISNGLAWSSDNKYFYYIDTHKGTVDQYDFDIKSGTISNCKPIFTLNKTNISGGLDGMTIDTDGNLWVAIFGGNRVIKIDPRNPETLLQTISIPACQVTSVVFGGPNLDQLYVTSAALTTDGVEFPPPDHGATYVITGTGVKGSMPTSQALTLLFKTNTNSTELGEGPHWDCATQSLYFVDIFGKSIHRYVPATKKHTTAVIGTSHVSIIIPVEGEKNKFVISLGRRLATIKWDGESKQVSDITTIGEVDDDPDTLGNRFNDGKCDPHGTLWVGTMGAEPTNGHVKPNKGGLFSLGPNKQLKKHLSHITISNGLAWNTDLGKFYYIDSPKRTIDEFDVDFKHGTDRKPIFSLDKHNIPGFPDGMAIDTDGNLWVAIFNGYRVIKIDPRNPETLLQTIEIPAKQVDEVTLRNEPLGFAFPVEGHDDQFIAGLGRKLVLISWDGVSDSVNINSVITEVDTDGDLSDEHGQTIPGRGSLYSLTNGKLRQHVKGIGISNGTAFDTSLKKMYYIDTLFPGIFQFDYDGEKGEISNKKIIFRFEDNSIEGLPDGLTIDQDGNLWATVLYGSAVVKVDPRTGALLQKIDMPTSQITAVTWGNKNLDVMYVNTAKMAVNGKVPDKPAGCTFKMENLGEVKGLPGTEPLSFAFPVEGHDDTFIAALGRNFVLIRWDGVSDSVCTCNIIAEADKNIDLSSNRVNGGKVDPYGRLWAGTMGPPDENGKIIPGREIGISNGIAFDTALKKMYYIDTLFRGIFQFDYDGENGEIDNKKIVFQFEDNCIEGSPDGLTIDTDGNLWVAVIFGSAVIKVDPRTGILLKKIEMPTSQITALTWGNRNLNVMYVNSAKMAVNGKIPDEPAGCTFKMENLGVVKGLPGDRYKL</sequence>
<feature type="domain" description="SMP-30/Gluconolactonase/LRE-like region" evidence="16">
    <location>
        <begin position="793"/>
        <end position="997"/>
    </location>
</feature>
<comment type="cofactor">
    <cofactor evidence="2">
        <name>Ca(2+)</name>
        <dbReference type="ChEBI" id="CHEBI:29108"/>
    </cofactor>
</comment>
<evidence type="ECO:0000256" key="6">
    <source>
        <dbReference type="ARBA" id="ARBA00008853"/>
    </source>
</evidence>
<evidence type="ECO:0000256" key="13">
    <source>
        <dbReference type="ARBA" id="ARBA00032464"/>
    </source>
</evidence>
<evidence type="ECO:0000313" key="17">
    <source>
        <dbReference type="EMBL" id="RZC37252.1"/>
    </source>
</evidence>
<comment type="cofactor">
    <cofactor evidence="3">
        <name>Mn(2+)</name>
        <dbReference type="ChEBI" id="CHEBI:29035"/>
    </cofactor>
</comment>
<dbReference type="EMBL" id="QDEB01054409">
    <property type="protein sequence ID" value="RZC37252.1"/>
    <property type="molecule type" value="Genomic_DNA"/>
</dbReference>